<evidence type="ECO:0008006" key="3">
    <source>
        <dbReference type="Google" id="ProtNLM"/>
    </source>
</evidence>
<evidence type="ECO:0000313" key="1">
    <source>
        <dbReference type="EMBL" id="CCF57246.1"/>
    </source>
</evidence>
<dbReference type="GO" id="GO:0035861">
    <property type="term" value="C:site of double-strand break"/>
    <property type="evidence" value="ECO:0007669"/>
    <property type="project" value="EnsemblFungi"/>
</dbReference>
<dbReference type="GO" id="GO:0097196">
    <property type="term" value="C:Shu complex"/>
    <property type="evidence" value="ECO:0007669"/>
    <property type="project" value="EnsemblFungi"/>
</dbReference>
<keyword evidence="2" id="KW-1185">Reference proteome</keyword>
<dbReference type="AlphaFoldDB" id="H2AS96"/>
<organism evidence="1 2">
    <name type="scientific">Kazachstania africana (strain ATCC 22294 / BCRC 22015 / CBS 2517 / CECT 1963 / NBRC 1671 / NRRL Y-8276)</name>
    <name type="common">Yeast</name>
    <name type="synonym">Kluyveromyces africanus</name>
    <dbReference type="NCBI Taxonomy" id="1071382"/>
    <lineage>
        <taxon>Eukaryota</taxon>
        <taxon>Fungi</taxon>
        <taxon>Dikarya</taxon>
        <taxon>Ascomycota</taxon>
        <taxon>Saccharomycotina</taxon>
        <taxon>Saccharomycetes</taxon>
        <taxon>Saccharomycetales</taxon>
        <taxon>Saccharomycetaceae</taxon>
        <taxon>Kazachstania</taxon>
    </lineage>
</organism>
<dbReference type="EMBL" id="HE650823">
    <property type="protein sequence ID" value="CCF57246.1"/>
    <property type="molecule type" value="Genomic_DNA"/>
</dbReference>
<name>H2AS96_KAZAF</name>
<protein>
    <recommendedName>
        <fullName evidence="3">Suppressor of hydroxyurea sensitivity protein 2</fullName>
    </recommendedName>
</protein>
<dbReference type="Proteomes" id="UP000005220">
    <property type="component" value="Chromosome 3"/>
</dbReference>
<dbReference type="STRING" id="1071382.H2AS96"/>
<dbReference type="RefSeq" id="XP_003956381.1">
    <property type="nucleotide sequence ID" value="XM_003956332.1"/>
</dbReference>
<reference evidence="1 2" key="1">
    <citation type="journal article" date="2011" name="Proc. Natl. Acad. Sci. U.S.A.">
        <title>Evolutionary erosion of yeast sex chromosomes by mating-type switching accidents.</title>
        <authorList>
            <person name="Gordon J.L."/>
            <person name="Armisen D."/>
            <person name="Proux-Wera E."/>
            <person name="Oheigeartaigh S.S."/>
            <person name="Byrne K.P."/>
            <person name="Wolfe K.H."/>
        </authorList>
    </citation>
    <scope>NUCLEOTIDE SEQUENCE [LARGE SCALE GENOMIC DNA]</scope>
    <source>
        <strain evidence="2">ATCC 22294 / BCRC 22015 / CBS 2517 / CECT 1963 / NBRC 1671 / NRRL Y-8276</strain>
    </source>
</reference>
<dbReference type="GO" id="GO:0043007">
    <property type="term" value="P:maintenance of rDNA"/>
    <property type="evidence" value="ECO:0007669"/>
    <property type="project" value="EnsemblFungi"/>
</dbReference>
<evidence type="ECO:0000313" key="2">
    <source>
        <dbReference type="Proteomes" id="UP000005220"/>
    </source>
</evidence>
<gene>
    <name evidence="1" type="primary">KAFR0C02530</name>
    <name evidence="1" type="ORF">KAFR_0C02530</name>
</gene>
<proteinExistence type="predicted"/>
<dbReference type="FunCoup" id="H2AS96">
    <property type="interactions" value="23"/>
</dbReference>
<dbReference type="InParanoid" id="H2AS96"/>
<accession>H2AS96</accession>
<dbReference type="OrthoDB" id="4066852at2759"/>
<dbReference type="GeneID" id="13885165"/>
<dbReference type="GO" id="GO:0000730">
    <property type="term" value="P:DNA recombinase assembly"/>
    <property type="evidence" value="ECO:0007669"/>
    <property type="project" value="EnsemblFungi"/>
</dbReference>
<dbReference type="HOGENOM" id="CLU_1115918_0_0_1"/>
<dbReference type="KEGG" id="kaf:KAFR_0C02530"/>
<sequence>MTTKSINFSKLFSKLLKEHNEIDDTVSSFLYYMFPRDLFIRALSLIESNNMFIYALAAECCQVSALTTTFHDTPVSSTISKSVTSEITEIDVNIPQMSSPISQVNKLIEKFMQDDIDLSYRLIVRPENTQSSPLYVDLDNWTCSCTEFSELFQKELETSRNSANTDLKDLLIREIDDMNDFSEDKFAQLDSHSLSKQRYFKWERITCCHLLAYSIVLKSSPKLLRYFIVEKTNVLLIPINNIDEWLKLHINIVE</sequence>
<dbReference type="eggNOG" id="ENOG502S0XB">
    <property type="taxonomic scope" value="Eukaryota"/>
</dbReference>